<evidence type="ECO:0000313" key="6">
    <source>
        <dbReference type="Proteomes" id="UP000663842"/>
    </source>
</evidence>
<sequence>MSFETDRCDLCDKLYNNKRRLPLKNSPNLFNFIADRYYSLFQKRHSDDIVICATCYTRHSKTLKTANDTRIASHGTVEPMDYENAVDTTRSEAKVDVSTQTERTDSRDVRIDCTLIAKNLFSVPITIPPYSNKYCCICNAKFSTQRVITLSDDVRMNTFKFYLIYLRYNSRCCRSHLENNYLKSSAIDALNRNYPETSSVTDELLSTMIKEIQIELKRTSQSLVRFTPPLSFDDPFKYSNEDYKILIGIEKDQFRDLCTQVTMRNTNNRSIEMTIGCLLTKLRLGVSNKVLKTLFSFSSDRLVAQINDRAYKALLKFFLPQHLGFQHKSRNDIINNHTRPLAKNLLANGEDVPMLILDGTYIYCQKSANNVLQRRLFSLHKNRPLLKPMIICATDGYIISEIGLYLSDWYNNDAAITKHILLNNKEEVQDWLVEKDIMIVDRGFRGCLDLVNSFGYTTFMPLFLPKSKKQFSTSEANNNRFVTVLRWVVESVNGRIKTFKFFEHVVQNSSLLYVHGYLSIVCAIINAYRPTFINDTSNDDYLSKAFLEKRNKQNELEAKLNDKERNKSKHWKKN</sequence>
<organism evidence="5 6">
    <name type="scientific">Rotaria magnacalcarata</name>
    <dbReference type="NCBI Taxonomy" id="392030"/>
    <lineage>
        <taxon>Eukaryota</taxon>
        <taxon>Metazoa</taxon>
        <taxon>Spiralia</taxon>
        <taxon>Gnathifera</taxon>
        <taxon>Rotifera</taxon>
        <taxon>Eurotatoria</taxon>
        <taxon>Bdelloidea</taxon>
        <taxon>Philodinida</taxon>
        <taxon>Philodinidae</taxon>
        <taxon>Rotaria</taxon>
    </lineage>
</organism>
<reference evidence="5" key="1">
    <citation type="submission" date="2021-02" db="EMBL/GenBank/DDBJ databases">
        <authorList>
            <person name="Nowell W R."/>
        </authorList>
    </citation>
    <scope>NUCLEOTIDE SEQUENCE</scope>
</reference>
<evidence type="ECO:0000256" key="1">
    <source>
        <dbReference type="ARBA" id="ARBA00001968"/>
    </source>
</evidence>
<keyword evidence="2" id="KW-0479">Metal-binding</keyword>
<comment type="caution">
    <text evidence="5">The sequence shown here is derived from an EMBL/GenBank/DDBJ whole genome shotgun (WGS) entry which is preliminary data.</text>
</comment>
<dbReference type="EMBL" id="CAJOBF010009601">
    <property type="protein sequence ID" value="CAF4277944.1"/>
    <property type="molecule type" value="Genomic_DNA"/>
</dbReference>
<dbReference type="EMBL" id="CAJNRG010018889">
    <property type="protein sequence ID" value="CAF2265435.1"/>
    <property type="molecule type" value="Genomic_DNA"/>
</dbReference>
<evidence type="ECO:0000313" key="4">
    <source>
        <dbReference type="EMBL" id="CAF2265435.1"/>
    </source>
</evidence>
<name>A0A820GGL7_9BILA</name>
<proteinExistence type="predicted"/>
<gene>
    <name evidence="5" type="ORF">UXM345_LOCUS32179</name>
    <name evidence="4" type="ORF">XDN619_LOCUS36596</name>
</gene>
<dbReference type="AlphaFoldDB" id="A0A820GGL7"/>
<comment type="cofactor">
    <cofactor evidence="1">
        <name>a divalent metal cation</name>
        <dbReference type="ChEBI" id="CHEBI:60240"/>
    </cofactor>
</comment>
<dbReference type="PANTHER" id="PTHR23080">
    <property type="entry name" value="THAP DOMAIN PROTEIN"/>
    <property type="match status" value="1"/>
</dbReference>
<evidence type="ECO:0000259" key="3">
    <source>
        <dbReference type="Pfam" id="PF13359"/>
    </source>
</evidence>
<protein>
    <recommendedName>
        <fullName evidence="3">DDE Tnp4 domain-containing protein</fullName>
    </recommendedName>
</protein>
<dbReference type="Proteomes" id="UP000663842">
    <property type="component" value="Unassembled WGS sequence"/>
</dbReference>
<evidence type="ECO:0000313" key="5">
    <source>
        <dbReference type="EMBL" id="CAF4277944.1"/>
    </source>
</evidence>
<dbReference type="GO" id="GO:0046872">
    <property type="term" value="F:metal ion binding"/>
    <property type="evidence" value="ECO:0007669"/>
    <property type="project" value="UniProtKB-KW"/>
</dbReference>
<dbReference type="Proteomes" id="UP000663887">
    <property type="component" value="Unassembled WGS sequence"/>
</dbReference>
<feature type="domain" description="DDE Tnp4" evidence="3">
    <location>
        <begin position="357"/>
        <end position="526"/>
    </location>
</feature>
<accession>A0A820GGL7</accession>
<dbReference type="Pfam" id="PF13359">
    <property type="entry name" value="DDE_Tnp_4"/>
    <property type="match status" value="1"/>
</dbReference>
<evidence type="ECO:0000256" key="2">
    <source>
        <dbReference type="ARBA" id="ARBA00022723"/>
    </source>
</evidence>
<dbReference type="InterPro" id="IPR027806">
    <property type="entry name" value="HARBI1_dom"/>
</dbReference>